<evidence type="ECO:0000313" key="3">
    <source>
        <dbReference type="Proteomes" id="UP001432360"/>
    </source>
</evidence>
<gene>
    <name evidence="2" type="ORF">RB548_28260</name>
</gene>
<dbReference type="InterPro" id="IPR036412">
    <property type="entry name" value="HAD-like_sf"/>
</dbReference>
<accession>A0ABZ2BLW3</accession>
<dbReference type="Pfam" id="PF06941">
    <property type="entry name" value="NT5C"/>
    <property type="match status" value="1"/>
</dbReference>
<evidence type="ECO:0000256" key="1">
    <source>
        <dbReference type="ARBA" id="ARBA00009589"/>
    </source>
</evidence>
<keyword evidence="3" id="KW-1185">Reference proteome</keyword>
<keyword evidence="2" id="KW-0614">Plasmid</keyword>
<proteinExistence type="inferred from homology"/>
<dbReference type="SFLD" id="SFLDS00003">
    <property type="entry name" value="Haloacid_Dehalogenase"/>
    <property type="match status" value="1"/>
</dbReference>
<dbReference type="InterPro" id="IPR023214">
    <property type="entry name" value="HAD_sf"/>
</dbReference>
<dbReference type="EMBL" id="CP133152">
    <property type="protein sequence ID" value="WVT08053.1"/>
    <property type="molecule type" value="Genomic_DNA"/>
</dbReference>
<dbReference type="PANTHER" id="PTHR16504">
    <property type="entry name" value="5'(3')-DEOXYRIBONUCLEOTIDASE"/>
    <property type="match status" value="1"/>
</dbReference>
<protein>
    <submittedName>
        <fullName evidence="2">Uncharacterized protein</fullName>
    </submittedName>
</protein>
<reference evidence="2" key="1">
    <citation type="submission" date="2023-08" db="EMBL/GenBank/DDBJ databases">
        <title>Complete genome sequence of Sinorhizobium chiapanecum ITTG S70 isolated from Acaciella angustissima nodules in Chiapas-Mexico.</title>
        <authorList>
            <person name="Rincon-Rosales R."/>
            <person name="Rogel M.A."/>
            <person name="Rincon-Medina C.I."/>
            <person name="Guerrero G."/>
            <person name="Manzano-Gomez L.A."/>
            <person name="Lopez-Lopez A."/>
            <person name="Rincon Molina F.A."/>
            <person name="Martinez-Romero E."/>
        </authorList>
    </citation>
    <scope>NUCLEOTIDE SEQUENCE</scope>
    <source>
        <strain evidence="2">ITTG S70</strain>
        <plasmid evidence="2">pSchITTGS70d</plasmid>
    </source>
</reference>
<comment type="similarity">
    <text evidence="1">Belongs to the 5'(3')-deoxyribonucleotidase family.</text>
</comment>
<geneLocation type="plasmid" evidence="2 3">
    <name>pSchITTGS70d</name>
</geneLocation>
<dbReference type="Proteomes" id="UP001432360">
    <property type="component" value="Plasmid pSchITTGS70d"/>
</dbReference>
<sequence length="179" mass="20167">MKTHKPRVAVDMDEVIADANAHHTTWYVEKYGYQWSPDEIASNSLKKLVAPEHDEALEALLHRGDVFGVFDVMPGSQAALSKLTEKFEIFITTAAMEYPASCASKFAWLQKHFPFIPALNIVFCGDKSILAADFLIDDNVRHFTRFQGKGILFSAPHNLTVDYPRRVANWEEAVALLVD</sequence>
<dbReference type="SFLD" id="SFLDG01146">
    <property type="entry name" value="C1.2.2"/>
    <property type="match status" value="1"/>
</dbReference>
<organism evidence="2 3">
    <name type="scientific">Sinorhizobium chiapasense</name>
    <dbReference type="NCBI Taxonomy" id="501572"/>
    <lineage>
        <taxon>Bacteria</taxon>
        <taxon>Pseudomonadati</taxon>
        <taxon>Pseudomonadota</taxon>
        <taxon>Alphaproteobacteria</taxon>
        <taxon>Hyphomicrobiales</taxon>
        <taxon>Rhizobiaceae</taxon>
        <taxon>Sinorhizobium/Ensifer group</taxon>
        <taxon>Sinorhizobium</taxon>
    </lineage>
</organism>
<name>A0ABZ2BLW3_9HYPH</name>
<dbReference type="InterPro" id="IPR010708">
    <property type="entry name" value="5'(3')-deoxyribonucleotidase"/>
</dbReference>
<dbReference type="SFLD" id="SFLDG01126">
    <property type="entry name" value="C1.2:_Nucleotidase_Like"/>
    <property type="match status" value="1"/>
</dbReference>
<dbReference type="PANTHER" id="PTHR16504:SF4">
    <property type="entry name" value="5'(3')-DEOXYRIBONUCLEOTIDASE"/>
    <property type="match status" value="1"/>
</dbReference>
<dbReference type="RefSeq" id="WP_331377061.1">
    <property type="nucleotide sequence ID" value="NZ_CP133152.1"/>
</dbReference>
<evidence type="ECO:0000313" key="2">
    <source>
        <dbReference type="EMBL" id="WVT08053.1"/>
    </source>
</evidence>
<dbReference type="SUPFAM" id="SSF56784">
    <property type="entry name" value="HAD-like"/>
    <property type="match status" value="1"/>
</dbReference>
<dbReference type="Gene3D" id="3.40.50.1000">
    <property type="entry name" value="HAD superfamily/HAD-like"/>
    <property type="match status" value="1"/>
</dbReference>
<dbReference type="Gene3D" id="1.10.40.40">
    <property type="entry name" value="Deoxyribonucleotidase, domain 2"/>
    <property type="match status" value="1"/>
</dbReference>